<evidence type="ECO:0000256" key="1">
    <source>
        <dbReference type="ARBA" id="ARBA00004752"/>
    </source>
</evidence>
<comment type="pathway">
    <text evidence="1">Cell wall biogenesis; peptidoglycan biosynthesis.</text>
</comment>
<organism evidence="16 17">
    <name type="scientific">Aurantiacibacter sediminis</name>
    <dbReference type="NCBI Taxonomy" id="2793064"/>
    <lineage>
        <taxon>Bacteria</taxon>
        <taxon>Pseudomonadati</taxon>
        <taxon>Pseudomonadota</taxon>
        <taxon>Alphaproteobacteria</taxon>
        <taxon>Sphingomonadales</taxon>
        <taxon>Erythrobacteraceae</taxon>
        <taxon>Aurantiacibacter</taxon>
    </lineage>
</organism>
<evidence type="ECO:0000313" key="16">
    <source>
        <dbReference type="EMBL" id="MBH5321690.1"/>
    </source>
</evidence>
<dbReference type="EMBL" id="JAEANY010000001">
    <property type="protein sequence ID" value="MBH5321690.1"/>
    <property type="molecule type" value="Genomic_DNA"/>
</dbReference>
<dbReference type="InterPro" id="IPR001460">
    <property type="entry name" value="PCN-bd_Tpept"/>
</dbReference>
<evidence type="ECO:0000259" key="15">
    <source>
        <dbReference type="Pfam" id="PF00912"/>
    </source>
</evidence>
<dbReference type="SUPFAM" id="SSF56601">
    <property type="entry name" value="beta-lactamase/transpeptidase-like"/>
    <property type="match status" value="1"/>
</dbReference>
<dbReference type="PANTHER" id="PTHR32282:SF33">
    <property type="entry name" value="PEPTIDOGLYCAN GLYCOSYLTRANSFERASE"/>
    <property type="match status" value="1"/>
</dbReference>
<keyword evidence="9" id="KW-0511">Multifunctional enzyme</keyword>
<feature type="domain" description="Penicillin-binding protein transpeptidase" evidence="14">
    <location>
        <begin position="351"/>
        <end position="566"/>
    </location>
</feature>
<evidence type="ECO:0000256" key="13">
    <source>
        <dbReference type="SAM" id="Phobius"/>
    </source>
</evidence>
<evidence type="ECO:0000256" key="8">
    <source>
        <dbReference type="ARBA" id="ARBA00022801"/>
    </source>
</evidence>
<name>A0ABS0N149_9SPHN</name>
<evidence type="ECO:0000256" key="5">
    <source>
        <dbReference type="ARBA" id="ARBA00022670"/>
    </source>
</evidence>
<sequence length="754" mass="82519">MARRRGSGSKKRGYRSRKAAAEARQARAGGWKSALWTWTKRGAIACVAIALIGAIALFTSVYFAAQSMPSYSELRQSQTGQTILVRARDGSQIVELGPSYGQWLEADEIPQVMKDAMISVEDHRFYSHFGIDPIRTTGAIIEGVFGEDRIGGTSTISQQLARNVFLNSNRTMDRKVREAILALALEWNFTKDEILELYLNKVYFGGGAYGIDSASRKFFSHSARELSLEEAAIIAGLVKAPSRYSPTADIDAAVSRANVVIGQMVRYGDLDPAVARQVNVDAVNLREEVGQDSIRYFTDWALPQLDLLLPSGTFEPIEVWTTLDVGMQRAATTAVQSNVPESAQGALVSLDRDGAILALVGGTDYVTSNYNRATDAMRQPGSSFKLFVYLSALESGYTPDDMVVDTPVTIEGWSPRNSNGRNVGEIDVRSAFAYSTNTVAAQLGNEVGFSNVASMARRFGITTPISTFPSMVLGSSEVRLIDMTRAFAAVSAGGESIEPYGILRVTTADGDELYRHENARSYRLVPDYVAAGITDLLQTAVATGTGRAAQIGRPVAGKTGTTSENRDGYFVGFSSGITTGVWMGRDDNGRVGGLGGGTAPARAFASYMRYAVRDRPVEEFDTDLQLPDWQLEPDDEYYFGEEGEYYYYIDEQGNLVEPGRSERIGNGEFDQEGERREPRDPLDPRGMDQERGGERPSVTTGNRPSNNSVNRPAEEKPPAAASDDFLERATGREVPDDRPRQRRSDEALVNERRD</sequence>
<evidence type="ECO:0000259" key="14">
    <source>
        <dbReference type="Pfam" id="PF00905"/>
    </source>
</evidence>
<keyword evidence="6" id="KW-0328">Glycosyltransferase</keyword>
<evidence type="ECO:0000256" key="3">
    <source>
        <dbReference type="ARBA" id="ARBA00007739"/>
    </source>
</evidence>
<keyword evidence="17" id="KW-1185">Reference proteome</keyword>
<dbReference type="RefSeq" id="WP_197920329.1">
    <property type="nucleotide sequence ID" value="NZ_CAWPTA010000006.1"/>
</dbReference>
<dbReference type="Proteomes" id="UP000602442">
    <property type="component" value="Unassembled WGS sequence"/>
</dbReference>
<reference evidence="16 17" key="1">
    <citation type="submission" date="2020-11" db="EMBL/GenBank/DDBJ databases">
        <title>Erythrobacter sediminis sp. nov., a marine bacterium from a tidal flat of Garorim Bay.</title>
        <authorList>
            <person name="Kim D."/>
            <person name="Yoo Y."/>
            <person name="Kim J.-J."/>
        </authorList>
    </citation>
    <scope>NUCLEOTIDE SEQUENCE [LARGE SCALE GENOMIC DNA]</scope>
    <source>
        <strain evidence="16 17">JGD-13</strain>
    </source>
</reference>
<keyword evidence="8" id="KW-0378">Hydrolase</keyword>
<proteinExistence type="inferred from homology"/>
<evidence type="ECO:0000256" key="10">
    <source>
        <dbReference type="ARBA" id="ARBA00044770"/>
    </source>
</evidence>
<evidence type="ECO:0000256" key="4">
    <source>
        <dbReference type="ARBA" id="ARBA00022645"/>
    </source>
</evidence>
<comment type="caution">
    <text evidence="16">The sequence shown here is derived from an EMBL/GenBank/DDBJ whole genome shotgun (WGS) entry which is preliminary data.</text>
</comment>
<evidence type="ECO:0000256" key="6">
    <source>
        <dbReference type="ARBA" id="ARBA00022676"/>
    </source>
</evidence>
<feature type="compositionally biased region" description="Basic and acidic residues" evidence="12">
    <location>
        <begin position="725"/>
        <end position="754"/>
    </location>
</feature>
<evidence type="ECO:0000313" key="17">
    <source>
        <dbReference type="Proteomes" id="UP000602442"/>
    </source>
</evidence>
<dbReference type="NCBIfam" id="TIGR02074">
    <property type="entry name" value="PBP_1a_fam"/>
    <property type="match status" value="1"/>
</dbReference>
<keyword evidence="5" id="KW-0645">Protease</keyword>
<dbReference type="SUPFAM" id="SSF53955">
    <property type="entry name" value="Lysozyme-like"/>
    <property type="match status" value="1"/>
</dbReference>
<evidence type="ECO:0000256" key="7">
    <source>
        <dbReference type="ARBA" id="ARBA00022679"/>
    </source>
</evidence>
<comment type="similarity">
    <text evidence="3">In the N-terminal section; belongs to the glycosyltransferase 51 family.</text>
</comment>
<keyword evidence="13" id="KW-1133">Transmembrane helix</keyword>
<evidence type="ECO:0000256" key="12">
    <source>
        <dbReference type="SAM" id="MobiDB-lite"/>
    </source>
</evidence>
<dbReference type="InterPro" id="IPR023346">
    <property type="entry name" value="Lysozyme-like_dom_sf"/>
</dbReference>
<feature type="region of interest" description="Disordered" evidence="12">
    <location>
        <begin position="657"/>
        <end position="754"/>
    </location>
</feature>
<feature type="compositionally biased region" description="Polar residues" evidence="12">
    <location>
        <begin position="697"/>
        <end position="710"/>
    </location>
</feature>
<dbReference type="InterPro" id="IPR050396">
    <property type="entry name" value="Glycosyltr_51/Transpeptidase"/>
</dbReference>
<dbReference type="Gene3D" id="3.40.710.10">
    <property type="entry name" value="DD-peptidase/beta-lactamase superfamily"/>
    <property type="match status" value="1"/>
</dbReference>
<dbReference type="InterPro" id="IPR012338">
    <property type="entry name" value="Beta-lactam/transpept-like"/>
</dbReference>
<dbReference type="InterPro" id="IPR001264">
    <property type="entry name" value="Glyco_trans_51"/>
</dbReference>
<keyword evidence="7" id="KW-0808">Transferase</keyword>
<accession>A0ABS0N149</accession>
<protein>
    <recommendedName>
        <fullName evidence="10">peptidoglycan glycosyltransferase</fullName>
        <ecNumber evidence="10">2.4.99.28</ecNumber>
    </recommendedName>
</protein>
<keyword evidence="13" id="KW-0472">Membrane</keyword>
<keyword evidence="13" id="KW-0812">Transmembrane</keyword>
<evidence type="ECO:0000256" key="11">
    <source>
        <dbReference type="ARBA" id="ARBA00049902"/>
    </source>
</evidence>
<comment type="similarity">
    <text evidence="2">In the C-terminal section; belongs to the transpeptidase family.</text>
</comment>
<dbReference type="Pfam" id="PF00912">
    <property type="entry name" value="Transgly"/>
    <property type="match status" value="1"/>
</dbReference>
<comment type="catalytic activity">
    <reaction evidence="11">
        <text>[GlcNAc-(1-&gt;4)-Mur2Ac(oyl-L-Ala-gamma-D-Glu-L-Lys-D-Ala-D-Ala)](n)-di-trans,octa-cis-undecaprenyl diphosphate + beta-D-GlcNAc-(1-&gt;4)-Mur2Ac(oyl-L-Ala-gamma-D-Glu-L-Lys-D-Ala-D-Ala)-di-trans,octa-cis-undecaprenyl diphosphate = [GlcNAc-(1-&gt;4)-Mur2Ac(oyl-L-Ala-gamma-D-Glu-L-Lys-D-Ala-D-Ala)](n+1)-di-trans,octa-cis-undecaprenyl diphosphate + di-trans,octa-cis-undecaprenyl diphosphate + H(+)</text>
        <dbReference type="Rhea" id="RHEA:23708"/>
        <dbReference type="Rhea" id="RHEA-COMP:9602"/>
        <dbReference type="Rhea" id="RHEA-COMP:9603"/>
        <dbReference type="ChEBI" id="CHEBI:15378"/>
        <dbReference type="ChEBI" id="CHEBI:58405"/>
        <dbReference type="ChEBI" id="CHEBI:60033"/>
        <dbReference type="ChEBI" id="CHEBI:78435"/>
        <dbReference type="EC" id="2.4.99.28"/>
    </reaction>
</comment>
<gene>
    <name evidence="16" type="ORF">I5L03_03705</name>
</gene>
<feature type="transmembrane region" description="Helical" evidence="13">
    <location>
        <begin position="42"/>
        <end position="65"/>
    </location>
</feature>
<feature type="domain" description="Glycosyl transferase family 51" evidence="15">
    <location>
        <begin position="93"/>
        <end position="264"/>
    </location>
</feature>
<feature type="compositionally biased region" description="Basic and acidic residues" evidence="12">
    <location>
        <begin position="672"/>
        <end position="694"/>
    </location>
</feature>
<dbReference type="EC" id="2.4.99.28" evidence="10"/>
<dbReference type="InterPro" id="IPR036950">
    <property type="entry name" value="PBP_transglycosylase"/>
</dbReference>
<keyword evidence="4" id="KW-0121">Carboxypeptidase</keyword>
<evidence type="ECO:0000256" key="2">
    <source>
        <dbReference type="ARBA" id="ARBA00007090"/>
    </source>
</evidence>
<dbReference type="PANTHER" id="PTHR32282">
    <property type="entry name" value="BINDING PROTEIN TRANSPEPTIDASE, PUTATIVE-RELATED"/>
    <property type="match status" value="1"/>
</dbReference>
<dbReference type="Gene3D" id="1.10.3810.10">
    <property type="entry name" value="Biosynthetic peptidoglycan transglycosylase-like"/>
    <property type="match status" value="1"/>
</dbReference>
<dbReference type="Pfam" id="PF00905">
    <property type="entry name" value="Transpeptidase"/>
    <property type="match status" value="1"/>
</dbReference>
<evidence type="ECO:0000256" key="9">
    <source>
        <dbReference type="ARBA" id="ARBA00023268"/>
    </source>
</evidence>